<evidence type="ECO:0000256" key="8">
    <source>
        <dbReference type="ARBA" id="ARBA00023027"/>
    </source>
</evidence>
<keyword evidence="5" id="KW-0560">Oxidoreductase</keyword>
<evidence type="ECO:0000313" key="10">
    <source>
        <dbReference type="EMBL" id="KFX69469.1"/>
    </source>
</evidence>
<keyword evidence="6" id="KW-0408">Iron</keyword>
<dbReference type="InterPro" id="IPR015879">
    <property type="entry name" value="Ring_hydroxy_dOase_asu_C_dom"/>
</dbReference>
<evidence type="ECO:0000259" key="9">
    <source>
        <dbReference type="PROSITE" id="PS51296"/>
    </source>
</evidence>
<evidence type="ECO:0000256" key="2">
    <source>
        <dbReference type="ARBA" id="ARBA00022714"/>
    </source>
</evidence>
<dbReference type="PROSITE" id="PS51296">
    <property type="entry name" value="RIESKE"/>
    <property type="match status" value="1"/>
</dbReference>
<dbReference type="AlphaFoldDB" id="A0A0A1YLE7"/>
<sequence>MQKIAELVNQYRQGDGLPAEFYTSKEFFDFDMQHVFKKTWIYVGTVADVKKRGDFRVVQVDNNSIIIIRDDKGEVRAFYNTCRHRGSQICVTEKGNVPKLVCSYHQWVYALDGNLIYAGRMGETFSCKGNGLKPVAIESVAGLLFINLAEEPSYADIEKMKADLAPYVSFYQLDKLKIVKEIDIVEKANWKLVVENNRECYHCNANHPELLKSWPPFGAGFGWPDNPQEAAAIEKKIDDSYVIKRPEWQAMGMTHEPLDLTDDRWYRAMMMILENGAVSQTMNGQPACNKPLPGFSKPDNGDLSMWTHFNSWHHFMSDHVVTTYVVPISESETLVRTKWLVHEDAQEGVDFDMDNLTRVWIKTNDQDRILAENNHAGIRSDGYQPGQYSEETESLVMNFIGWYIKQLKTGL</sequence>
<evidence type="ECO:0000256" key="6">
    <source>
        <dbReference type="ARBA" id="ARBA00023004"/>
    </source>
</evidence>
<dbReference type="SUPFAM" id="SSF50022">
    <property type="entry name" value="ISP domain"/>
    <property type="match status" value="1"/>
</dbReference>
<reference evidence="10 11" key="1">
    <citation type="journal article" date="2014" name="Genome Announc.">
        <title>Draft Genome Sequence of Petroleum Oil-Degrading Marine Bacterium Pseudomonas taeanensis Strain MS-3, Isolated from a Crude Oil-Contaminated Seashore.</title>
        <authorList>
            <person name="Lee S.Y."/>
            <person name="Kim S.H."/>
            <person name="Lee D.G."/>
            <person name="Shin S."/>
            <person name="Yun S.H."/>
            <person name="Choi C.W."/>
            <person name="Chung Y.H."/>
            <person name="Choi J.S."/>
            <person name="Kahng H.Y."/>
            <person name="Kim S.I."/>
        </authorList>
    </citation>
    <scope>NUCLEOTIDE SEQUENCE [LARGE SCALE GENOMIC DNA]</scope>
    <source>
        <strain evidence="10 11">MS-3</strain>
    </source>
</reference>
<dbReference type="Pfam" id="PF00848">
    <property type="entry name" value="Ring_hydroxyl_A"/>
    <property type="match status" value="1"/>
</dbReference>
<feature type="domain" description="Rieske" evidence="9">
    <location>
        <begin position="41"/>
        <end position="146"/>
    </location>
</feature>
<keyword evidence="3" id="KW-0479">Metal-binding</keyword>
<dbReference type="OrthoDB" id="9769355at2"/>
<dbReference type="InterPro" id="IPR036922">
    <property type="entry name" value="Rieske_2Fe-2S_sf"/>
</dbReference>
<dbReference type="PROSITE" id="PS00570">
    <property type="entry name" value="RING_HYDROXYL_ALPHA"/>
    <property type="match status" value="1"/>
</dbReference>
<dbReference type="eggNOG" id="COG4638">
    <property type="taxonomic scope" value="Bacteria"/>
</dbReference>
<dbReference type="InterPro" id="IPR017941">
    <property type="entry name" value="Rieske_2Fe-2S"/>
</dbReference>
<evidence type="ECO:0000256" key="1">
    <source>
        <dbReference type="ARBA" id="ARBA00001962"/>
    </source>
</evidence>
<dbReference type="GO" id="GO:0016491">
    <property type="term" value="F:oxidoreductase activity"/>
    <property type="evidence" value="ECO:0007669"/>
    <property type="project" value="UniProtKB-KW"/>
</dbReference>
<keyword evidence="7" id="KW-0411">Iron-sulfur</keyword>
<dbReference type="CDD" id="cd03469">
    <property type="entry name" value="Rieske_RO_Alpha_N"/>
    <property type="match status" value="1"/>
</dbReference>
<dbReference type="CDD" id="cd08884">
    <property type="entry name" value="RHO_alpha_C_GbcA-like"/>
    <property type="match status" value="1"/>
</dbReference>
<dbReference type="Gene3D" id="3.90.380.10">
    <property type="entry name" value="Naphthalene 1,2-dioxygenase Alpha Subunit, Chain A, domain 1"/>
    <property type="match status" value="1"/>
</dbReference>
<name>A0A0A1YLE7_9PSED</name>
<dbReference type="Pfam" id="PF00355">
    <property type="entry name" value="Rieske"/>
    <property type="match status" value="1"/>
</dbReference>
<dbReference type="STRING" id="1395571.TMS3_0113695"/>
<proteinExistence type="predicted"/>
<organism evidence="10 11">
    <name type="scientific">Pseudomonas taeanensis MS-3</name>
    <dbReference type="NCBI Taxonomy" id="1395571"/>
    <lineage>
        <taxon>Bacteria</taxon>
        <taxon>Pseudomonadati</taxon>
        <taxon>Pseudomonadota</taxon>
        <taxon>Gammaproteobacteria</taxon>
        <taxon>Pseudomonadales</taxon>
        <taxon>Pseudomonadaceae</taxon>
        <taxon>Pseudomonas</taxon>
    </lineage>
</organism>
<dbReference type="EMBL" id="AWSQ01000003">
    <property type="protein sequence ID" value="KFX69469.1"/>
    <property type="molecule type" value="Genomic_DNA"/>
</dbReference>
<dbReference type="Proteomes" id="UP000030063">
    <property type="component" value="Unassembled WGS sequence"/>
</dbReference>
<dbReference type="Gene3D" id="2.102.10.10">
    <property type="entry name" value="Rieske [2Fe-2S] iron-sulphur domain"/>
    <property type="match status" value="1"/>
</dbReference>
<dbReference type="RefSeq" id="WP_025165776.1">
    <property type="nucleotide sequence ID" value="NZ_AWSQ01000003.1"/>
</dbReference>
<gene>
    <name evidence="10" type="ORF">TMS3_0113695</name>
</gene>
<evidence type="ECO:0000256" key="7">
    <source>
        <dbReference type="ARBA" id="ARBA00023014"/>
    </source>
</evidence>
<comment type="cofactor">
    <cofactor evidence="1">
        <name>Fe cation</name>
        <dbReference type="ChEBI" id="CHEBI:24875"/>
    </cofactor>
</comment>
<dbReference type="PRINTS" id="PR00090">
    <property type="entry name" value="RNGDIOXGNASE"/>
</dbReference>
<dbReference type="SUPFAM" id="SSF55961">
    <property type="entry name" value="Bet v1-like"/>
    <property type="match status" value="1"/>
</dbReference>
<evidence type="ECO:0000256" key="3">
    <source>
        <dbReference type="ARBA" id="ARBA00022723"/>
    </source>
</evidence>
<keyword evidence="2" id="KW-0001">2Fe-2S</keyword>
<evidence type="ECO:0000256" key="5">
    <source>
        <dbReference type="ARBA" id="ARBA00023002"/>
    </source>
</evidence>
<evidence type="ECO:0000313" key="11">
    <source>
        <dbReference type="Proteomes" id="UP000030063"/>
    </source>
</evidence>
<dbReference type="PANTHER" id="PTHR43756:SF5">
    <property type="entry name" value="CHOLINE MONOOXYGENASE, CHLOROPLASTIC"/>
    <property type="match status" value="1"/>
</dbReference>
<accession>A0A0A1YLE7</accession>
<keyword evidence="8" id="KW-0520">NAD</keyword>
<dbReference type="GO" id="GO:0005506">
    <property type="term" value="F:iron ion binding"/>
    <property type="evidence" value="ECO:0007669"/>
    <property type="project" value="InterPro"/>
</dbReference>
<keyword evidence="4" id="KW-0058">Aromatic hydrocarbons catabolism</keyword>
<keyword evidence="11" id="KW-1185">Reference proteome</keyword>
<dbReference type="GO" id="GO:0051537">
    <property type="term" value="F:2 iron, 2 sulfur cluster binding"/>
    <property type="evidence" value="ECO:0007669"/>
    <property type="project" value="UniProtKB-KW"/>
</dbReference>
<dbReference type="InterPro" id="IPR015881">
    <property type="entry name" value="ARHD_Rieske_2Fe_2S"/>
</dbReference>
<comment type="caution">
    <text evidence="10">The sequence shown here is derived from an EMBL/GenBank/DDBJ whole genome shotgun (WGS) entry which is preliminary data.</text>
</comment>
<protein>
    <recommendedName>
        <fullName evidence="9">Rieske domain-containing protein</fullName>
    </recommendedName>
</protein>
<dbReference type="InterPro" id="IPR001663">
    <property type="entry name" value="Rng_hydr_dOase-A"/>
</dbReference>
<dbReference type="PANTHER" id="PTHR43756">
    <property type="entry name" value="CHOLINE MONOOXYGENASE, CHLOROPLASTIC"/>
    <property type="match status" value="1"/>
</dbReference>
<evidence type="ECO:0000256" key="4">
    <source>
        <dbReference type="ARBA" id="ARBA00022797"/>
    </source>
</evidence>